<accession>A0ABD3ZV03</accession>
<evidence type="ECO:0000313" key="1">
    <source>
        <dbReference type="EMBL" id="KIL32021.1"/>
    </source>
</evidence>
<dbReference type="AlphaFoldDB" id="A0ABD3ZV03"/>
<protein>
    <submittedName>
        <fullName evidence="1">Uncharacterized protein</fullName>
    </submittedName>
</protein>
<comment type="caution">
    <text evidence="1">The sequence shown here is derived from an EMBL/GenBank/DDBJ whole genome shotgun (WGS) entry which is preliminary data.</text>
</comment>
<reference evidence="1 2" key="1">
    <citation type="submission" date="2014-11" db="EMBL/GenBank/DDBJ databases">
        <title>Draft Genome Sequences of Nine Bacillus subtilis Strains that Form Spores with High Heat-Resistance.</title>
        <authorList>
            <person name="Krawcyk A.O."/>
            <person name="Berendsen E.M."/>
            <person name="de Jong A."/>
            <person name="Holsappel S."/>
            <person name="Eijlander R.T."/>
            <person name="Wells-Bennik M."/>
            <person name="Kuipers O.P."/>
        </authorList>
    </citation>
    <scope>NUCLEOTIDE SEQUENCE [LARGE SCALE GENOMIC DNA]</scope>
    <source>
        <strain evidence="1 2">B4067</strain>
    </source>
</reference>
<organism evidence="1 2">
    <name type="scientific">Bacillus subtilis subsp. subtilis</name>
    <dbReference type="NCBI Taxonomy" id="135461"/>
    <lineage>
        <taxon>Bacteria</taxon>
        <taxon>Bacillati</taxon>
        <taxon>Bacillota</taxon>
        <taxon>Bacilli</taxon>
        <taxon>Bacillales</taxon>
        <taxon>Bacillaceae</taxon>
        <taxon>Bacillus</taxon>
    </lineage>
</organism>
<dbReference type="EMBL" id="JSXS01000040">
    <property type="protein sequence ID" value="KIL32021.1"/>
    <property type="molecule type" value="Genomic_DNA"/>
</dbReference>
<proteinExistence type="predicted"/>
<evidence type="ECO:0000313" key="2">
    <source>
        <dbReference type="Proteomes" id="UP000031970"/>
    </source>
</evidence>
<gene>
    <name evidence="1" type="ORF">B4067_2294</name>
</gene>
<sequence length="225" mass="26833">MVYSLINIGKPRVSKFAKTLFMPTRPDHVDEQIKDYIKNKVPHFFINAKDKEEHSVESINESTVNKLDSIIPNERINFNAVAGKFDYRFLLRNKKVKLDETVINEYKRLDRNKKWLMNNEEIKPGEKLYVYKIIKQRLMEIHNDEQLITDVLVKYLYKKKSKFKSTLWECFGEHILENLKINLRNFKACGNCGKMFSPSSNKSKYCNNCSKKMILDKHKRYNKKR</sequence>
<dbReference type="Proteomes" id="UP000031970">
    <property type="component" value="Unassembled WGS sequence"/>
</dbReference>
<name>A0ABD3ZV03_BACIU</name>